<dbReference type="Gene3D" id="3.40.50.300">
    <property type="entry name" value="P-loop containing nucleotide triphosphate hydrolases"/>
    <property type="match status" value="1"/>
</dbReference>
<gene>
    <name evidence="5" type="ORF">FLL45_08925</name>
</gene>
<keyword evidence="1" id="KW-0813">Transport</keyword>
<dbReference type="InterPro" id="IPR051782">
    <property type="entry name" value="ABC_Transporter_VariousFunc"/>
</dbReference>
<dbReference type="Pfam" id="PF00005">
    <property type="entry name" value="ABC_tran"/>
    <property type="match status" value="1"/>
</dbReference>
<evidence type="ECO:0000313" key="6">
    <source>
        <dbReference type="Proteomes" id="UP000317839"/>
    </source>
</evidence>
<dbReference type="InterPro" id="IPR027417">
    <property type="entry name" value="P-loop_NTPase"/>
</dbReference>
<evidence type="ECO:0000256" key="2">
    <source>
        <dbReference type="ARBA" id="ARBA00022741"/>
    </source>
</evidence>
<dbReference type="CDD" id="cd03230">
    <property type="entry name" value="ABC_DR_subfamily_A"/>
    <property type="match status" value="1"/>
</dbReference>
<comment type="caution">
    <text evidence="5">The sequence shown here is derived from an EMBL/GenBank/DDBJ whole genome shotgun (WGS) entry which is preliminary data.</text>
</comment>
<protein>
    <submittedName>
        <fullName evidence="5">ABC transporter ATP-binding protein</fullName>
    </submittedName>
</protein>
<dbReference type="RefSeq" id="WP_142941670.1">
    <property type="nucleotide sequence ID" value="NZ_VIKR01000002.1"/>
</dbReference>
<evidence type="ECO:0000256" key="1">
    <source>
        <dbReference type="ARBA" id="ARBA00022448"/>
    </source>
</evidence>
<name>A0A545TCV8_9GAMM</name>
<keyword evidence="2" id="KW-0547">Nucleotide-binding</keyword>
<dbReference type="GO" id="GO:0016887">
    <property type="term" value="F:ATP hydrolysis activity"/>
    <property type="evidence" value="ECO:0007669"/>
    <property type="project" value="InterPro"/>
</dbReference>
<dbReference type="PROSITE" id="PS50893">
    <property type="entry name" value="ABC_TRANSPORTER_2"/>
    <property type="match status" value="1"/>
</dbReference>
<dbReference type="InterPro" id="IPR003439">
    <property type="entry name" value="ABC_transporter-like_ATP-bd"/>
</dbReference>
<dbReference type="SUPFAM" id="SSF52540">
    <property type="entry name" value="P-loop containing nucleoside triphosphate hydrolases"/>
    <property type="match status" value="1"/>
</dbReference>
<evidence type="ECO:0000259" key="4">
    <source>
        <dbReference type="PROSITE" id="PS50893"/>
    </source>
</evidence>
<dbReference type="InterPro" id="IPR003593">
    <property type="entry name" value="AAA+_ATPase"/>
</dbReference>
<dbReference type="SMART" id="SM00382">
    <property type="entry name" value="AAA"/>
    <property type="match status" value="1"/>
</dbReference>
<accession>A0A545TCV8</accession>
<keyword evidence="6" id="KW-1185">Reference proteome</keyword>
<dbReference type="EMBL" id="VIKR01000002">
    <property type="protein sequence ID" value="TQV75053.1"/>
    <property type="molecule type" value="Genomic_DNA"/>
</dbReference>
<dbReference type="PANTHER" id="PTHR42939">
    <property type="entry name" value="ABC TRANSPORTER ATP-BINDING PROTEIN ALBC-RELATED"/>
    <property type="match status" value="1"/>
</dbReference>
<keyword evidence="3 5" id="KW-0067">ATP-binding</keyword>
<dbReference type="AlphaFoldDB" id="A0A545TCV8"/>
<reference evidence="5 6" key="1">
    <citation type="submission" date="2019-06" db="EMBL/GenBank/DDBJ databases">
        <title>Draft genome of Aliikangiella marina GYP-15.</title>
        <authorList>
            <person name="Wang G."/>
        </authorList>
    </citation>
    <scope>NUCLEOTIDE SEQUENCE [LARGE SCALE GENOMIC DNA]</scope>
    <source>
        <strain evidence="5 6">GYP-15</strain>
    </source>
</reference>
<sequence length="245" mass="26596">MTSRQNKTVIESQSLCVQIKGISVLKDLNFKVGKGEIYALLGGNGAGKSTTLKTLLGFNKPKSGLAIIDGESVGDALVSVRKKTAYLPENASLYPHLTAKENIEYFLSLADIKKSNDEIESAFKLVGLQSDSWDRQLLTYSKGMRQKTAIALAVLREAPIFLLDEPTSGLDPVAIDEFNQLVTELASAGATILMVTHDVYGACQVADRIGLLRRGELVGEFEAPDEGRIDTELVHAAFAQRQPNE</sequence>
<evidence type="ECO:0000313" key="5">
    <source>
        <dbReference type="EMBL" id="TQV75053.1"/>
    </source>
</evidence>
<proteinExistence type="predicted"/>
<feature type="domain" description="ABC transporter" evidence="4">
    <location>
        <begin position="10"/>
        <end position="239"/>
    </location>
</feature>
<dbReference type="OrthoDB" id="9781337at2"/>
<dbReference type="PANTHER" id="PTHR42939:SF1">
    <property type="entry name" value="ABC TRANSPORTER ATP-BINDING PROTEIN ALBC-RELATED"/>
    <property type="match status" value="1"/>
</dbReference>
<evidence type="ECO:0000256" key="3">
    <source>
        <dbReference type="ARBA" id="ARBA00022840"/>
    </source>
</evidence>
<dbReference type="Proteomes" id="UP000317839">
    <property type="component" value="Unassembled WGS sequence"/>
</dbReference>
<organism evidence="5 6">
    <name type="scientific">Aliikangiella marina</name>
    <dbReference type="NCBI Taxonomy" id="1712262"/>
    <lineage>
        <taxon>Bacteria</taxon>
        <taxon>Pseudomonadati</taxon>
        <taxon>Pseudomonadota</taxon>
        <taxon>Gammaproteobacteria</taxon>
        <taxon>Oceanospirillales</taxon>
        <taxon>Pleioneaceae</taxon>
        <taxon>Aliikangiella</taxon>
    </lineage>
</organism>
<dbReference type="GO" id="GO:0005524">
    <property type="term" value="F:ATP binding"/>
    <property type="evidence" value="ECO:0007669"/>
    <property type="project" value="UniProtKB-KW"/>
</dbReference>